<keyword evidence="3" id="KW-0808">Transferase</keyword>
<dbReference type="Gene3D" id="3.30.1960.10">
    <property type="entry name" value="tRNA wybutosine-synthesizing-like"/>
    <property type="match status" value="1"/>
</dbReference>
<evidence type="ECO:0000256" key="6">
    <source>
        <dbReference type="ARBA" id="ARBA00030554"/>
    </source>
</evidence>
<evidence type="ECO:0000313" key="10">
    <source>
        <dbReference type="Proteomes" id="UP000565078"/>
    </source>
</evidence>
<evidence type="ECO:0000256" key="7">
    <source>
        <dbReference type="SAM" id="MobiDB-lite"/>
    </source>
</evidence>
<evidence type="ECO:0000256" key="5">
    <source>
        <dbReference type="ARBA" id="ARBA00022694"/>
    </source>
</evidence>
<keyword evidence="2" id="KW-0489">Methyltransferase</keyword>
<feature type="region of interest" description="Disordered" evidence="7">
    <location>
        <begin position="1"/>
        <end position="20"/>
    </location>
</feature>
<sequence length="208" mass="23796">MAITMKKNKQTGEKSRFSMVKERHRETFETALSQGKVDEQMQPLCIFITGAKKYFTSSCCSGRIMLLEKRGESRKENLFHRKWHREVDEKEIIEGMEENVEGDLWFKLDPFILHIGCETARDANAALDAMRKAGVKRGGILVAQEGKWLIEMQGTQSMSFPIRLGGKQLADREYVRSILGKANSMLEKNYTMLARLEGEMRKALGEAK</sequence>
<dbReference type="GO" id="GO:0008033">
    <property type="term" value="P:tRNA processing"/>
    <property type="evidence" value="ECO:0007669"/>
    <property type="project" value="UniProtKB-KW"/>
</dbReference>
<organism evidence="9 10">
    <name type="scientific">Candidatus Iainarchaeum sp</name>
    <dbReference type="NCBI Taxonomy" id="3101447"/>
    <lineage>
        <taxon>Archaea</taxon>
        <taxon>Candidatus Iainarchaeota</taxon>
        <taxon>Candidatus Iainarchaeia</taxon>
        <taxon>Candidatus Iainarchaeales</taxon>
        <taxon>Candidatus Iainarchaeaceae</taxon>
        <taxon>Candidatus Iainarchaeum</taxon>
    </lineage>
</organism>
<dbReference type="EMBL" id="DUGC01000030">
    <property type="protein sequence ID" value="HIH09317.1"/>
    <property type="molecule type" value="Genomic_DNA"/>
</dbReference>
<evidence type="ECO:0000259" key="8">
    <source>
        <dbReference type="Pfam" id="PF02676"/>
    </source>
</evidence>
<comment type="caution">
    <text evidence="9">The sequence shown here is derived from an EMBL/GenBank/DDBJ whole genome shotgun (WGS) entry which is preliminary data.</text>
</comment>
<name>A0A7J4IZS7_9ARCH</name>
<dbReference type="SUPFAM" id="SSF111278">
    <property type="entry name" value="SSo0622-like"/>
    <property type="match status" value="1"/>
</dbReference>
<dbReference type="Proteomes" id="UP000565078">
    <property type="component" value="Unassembled WGS sequence"/>
</dbReference>
<gene>
    <name evidence="9" type="ORF">HA254_01465</name>
</gene>
<dbReference type="PANTHER" id="PTHR48418">
    <property type="entry name" value="TRNA WYBUTOSINE-SYNTHESIZING PROTEIN 3"/>
    <property type="match status" value="1"/>
</dbReference>
<dbReference type="InterPro" id="IPR036602">
    <property type="entry name" value="tRNA_yW-synthesising-like_sf"/>
</dbReference>
<dbReference type="GO" id="GO:0032259">
    <property type="term" value="P:methylation"/>
    <property type="evidence" value="ECO:0007669"/>
    <property type="project" value="UniProtKB-KW"/>
</dbReference>
<comment type="similarity">
    <text evidence="1">Belongs to the TYW3 family.</text>
</comment>
<proteinExistence type="inferred from homology"/>
<dbReference type="GO" id="GO:0008168">
    <property type="term" value="F:methyltransferase activity"/>
    <property type="evidence" value="ECO:0007669"/>
    <property type="project" value="UniProtKB-KW"/>
</dbReference>
<keyword evidence="4" id="KW-0949">S-adenosyl-L-methionine</keyword>
<keyword evidence="5" id="KW-0819">tRNA processing</keyword>
<accession>A0A7J4IZS7</accession>
<protein>
    <recommendedName>
        <fullName evidence="6">tRNA(Phe) 7-((3-amino-3-carboxypropyl)-4-demethylwyosine(37)-N(4))-methyltransferase</fullName>
    </recommendedName>
</protein>
<dbReference type="Pfam" id="PF02676">
    <property type="entry name" value="TYW3"/>
    <property type="match status" value="1"/>
</dbReference>
<dbReference type="AlphaFoldDB" id="A0A7J4IZS7"/>
<evidence type="ECO:0000313" key="9">
    <source>
        <dbReference type="EMBL" id="HIH09317.1"/>
    </source>
</evidence>
<evidence type="ECO:0000256" key="3">
    <source>
        <dbReference type="ARBA" id="ARBA00022679"/>
    </source>
</evidence>
<dbReference type="PANTHER" id="PTHR48418:SF1">
    <property type="entry name" value="TRNA WYBUTOSINE-SYNTHESIZING PROTEIN 3"/>
    <property type="match status" value="1"/>
</dbReference>
<evidence type="ECO:0000256" key="2">
    <source>
        <dbReference type="ARBA" id="ARBA00022603"/>
    </source>
</evidence>
<reference evidence="10" key="1">
    <citation type="journal article" date="2020" name="bioRxiv">
        <title>A rank-normalized archaeal taxonomy based on genome phylogeny resolves widespread incomplete and uneven classifications.</title>
        <authorList>
            <person name="Rinke C."/>
            <person name="Chuvochina M."/>
            <person name="Mussig A.J."/>
            <person name="Chaumeil P.-A."/>
            <person name="Waite D.W."/>
            <person name="Whitman W.B."/>
            <person name="Parks D.H."/>
            <person name="Hugenholtz P."/>
        </authorList>
    </citation>
    <scope>NUCLEOTIDE SEQUENCE [LARGE SCALE GENOMIC DNA]</scope>
</reference>
<evidence type="ECO:0000256" key="1">
    <source>
        <dbReference type="ARBA" id="ARBA00008569"/>
    </source>
</evidence>
<feature type="compositionally biased region" description="Basic and acidic residues" evidence="7">
    <location>
        <begin position="10"/>
        <end position="20"/>
    </location>
</feature>
<dbReference type="InterPro" id="IPR003827">
    <property type="entry name" value="tRNA_yW-synthesising"/>
</dbReference>
<feature type="domain" description="tRNA wybutosine-synthesizing protein" evidence="8">
    <location>
        <begin position="29"/>
        <end position="201"/>
    </location>
</feature>
<evidence type="ECO:0000256" key="4">
    <source>
        <dbReference type="ARBA" id="ARBA00022691"/>
    </source>
</evidence>